<keyword evidence="2" id="KW-1185">Reference proteome</keyword>
<evidence type="ECO:0008006" key="3">
    <source>
        <dbReference type="Google" id="ProtNLM"/>
    </source>
</evidence>
<dbReference type="Gene3D" id="1.20.1280.50">
    <property type="match status" value="1"/>
</dbReference>
<dbReference type="Gene3D" id="3.80.10.10">
    <property type="entry name" value="Ribonuclease Inhibitor"/>
    <property type="match status" value="1"/>
</dbReference>
<reference evidence="1" key="1">
    <citation type="journal article" date="2020" name="Fungal Divers.">
        <title>Resolving the Mortierellaceae phylogeny through synthesis of multi-gene phylogenetics and phylogenomics.</title>
        <authorList>
            <person name="Vandepol N."/>
            <person name="Liber J."/>
            <person name="Desiro A."/>
            <person name="Na H."/>
            <person name="Kennedy M."/>
            <person name="Barry K."/>
            <person name="Grigoriev I.V."/>
            <person name="Miller A.N."/>
            <person name="O'Donnell K."/>
            <person name="Stajich J.E."/>
            <person name="Bonito G."/>
        </authorList>
    </citation>
    <scope>NUCLEOTIDE SEQUENCE</scope>
    <source>
        <strain evidence="1">NRRL 28262</strain>
    </source>
</reference>
<comment type="caution">
    <text evidence="1">The sequence shown here is derived from an EMBL/GenBank/DDBJ whole genome shotgun (WGS) entry which is preliminary data.</text>
</comment>
<name>A0AAD4D6V8_9FUNG</name>
<dbReference type="SUPFAM" id="SSF52047">
    <property type="entry name" value="RNI-like"/>
    <property type="match status" value="1"/>
</dbReference>
<dbReference type="EMBL" id="JAAAIL010001354">
    <property type="protein sequence ID" value="KAG0270307.1"/>
    <property type="molecule type" value="Genomic_DNA"/>
</dbReference>
<proteinExistence type="predicted"/>
<dbReference type="Proteomes" id="UP001194580">
    <property type="component" value="Unassembled WGS sequence"/>
</dbReference>
<evidence type="ECO:0000313" key="1">
    <source>
        <dbReference type="EMBL" id="KAG0270307.1"/>
    </source>
</evidence>
<protein>
    <recommendedName>
        <fullName evidence="3">F-box domain-containing protein</fullName>
    </recommendedName>
</protein>
<organism evidence="1 2">
    <name type="scientific">Linnemannia exigua</name>
    <dbReference type="NCBI Taxonomy" id="604196"/>
    <lineage>
        <taxon>Eukaryota</taxon>
        <taxon>Fungi</taxon>
        <taxon>Fungi incertae sedis</taxon>
        <taxon>Mucoromycota</taxon>
        <taxon>Mortierellomycotina</taxon>
        <taxon>Mortierellomycetes</taxon>
        <taxon>Mortierellales</taxon>
        <taxon>Mortierellaceae</taxon>
        <taxon>Linnemannia</taxon>
    </lineage>
</organism>
<accession>A0AAD4D6V8</accession>
<dbReference type="AlphaFoldDB" id="A0AAD4D6V8"/>
<gene>
    <name evidence="1" type="ORF">BGZ95_001732</name>
</gene>
<evidence type="ECO:0000313" key="2">
    <source>
        <dbReference type="Proteomes" id="UP001194580"/>
    </source>
</evidence>
<sequence length="621" mass="70845">MLFKLPSFKKKTAQKVVVRQPHRALLLPEILDRIFTFVDDNTLHDTVLLVCRQWFSLNKHRVIRELFWSEVSKDSNSMRLDKIISRLPRATHLKWISDDQTKISKDTQKLFQALQGLDKTVRANITGSLRAADLEGTDSFLLKTLSYLPPITVLRLCILPDHTIDMKNILQTCPNLHTLQLDSPSTFYLQGNWITPSNDRDSGTGSSPSTIPILPLRSLHLENACFSQASLESLLEVTPHLKHLQLRNLRPQGYEGDYDWTRLYKCLTSLSLQLHSIHFSIFGRPAAEDSEEIREKVLMICPQATEWAFRSSDLTPILKQCLQELPNVVTTLDLIKDSVNLPSKALALHQYLCESRHLLHLKAGGSFCLIERMDLYGRWKNLPDNEETAYRQPGVWMCRQLQTLQIEVHNLVAPVHLSSPIRTRVLFGYISKVCPNLRELEIWESDNEPGFNLELSGGLCLLGGLRLLEHLRIGSGKNNRVFKPHDLKWIFKSGRSRVSKIQRKQVMYPWASILAKERAQEKERQGRIAQGIVPDLVAPEGLEPELGRDLVNLGLLTDVKMMLDKMNSDEGYDSFPRLQSLSIYSDGRKRISPEKEYQRINVSTARDNMLYFQGGGGDGGL</sequence>
<dbReference type="PANTHER" id="PTHR38926:SF5">
    <property type="entry name" value="F-BOX AND LEUCINE-RICH REPEAT PROTEIN 6"/>
    <property type="match status" value="1"/>
</dbReference>
<dbReference type="InterPro" id="IPR032675">
    <property type="entry name" value="LRR_dom_sf"/>
</dbReference>
<dbReference type="PANTHER" id="PTHR38926">
    <property type="entry name" value="F-BOX DOMAIN CONTAINING PROTEIN, EXPRESSED"/>
    <property type="match status" value="1"/>
</dbReference>